<dbReference type="AlphaFoldDB" id="I4B267"/>
<protein>
    <recommendedName>
        <fullName evidence="3">DUF4160 domain-containing protein</fullName>
    </recommendedName>
</protein>
<proteinExistence type="predicted"/>
<dbReference type="Proteomes" id="UP000006048">
    <property type="component" value="Chromosome"/>
</dbReference>
<dbReference type="HOGENOM" id="CLU_162083_4_1_12"/>
<dbReference type="EMBL" id="CP002959">
    <property type="protein sequence ID" value="AFM11374.1"/>
    <property type="molecule type" value="Genomic_DNA"/>
</dbReference>
<gene>
    <name evidence="1" type="ordered locus">Turpa_0723</name>
</gene>
<organism evidence="1 2">
    <name type="scientific">Turneriella parva (strain ATCC BAA-1111 / DSM 21527 / NCTC 11395 / H)</name>
    <name type="common">Leptospira parva</name>
    <dbReference type="NCBI Taxonomy" id="869212"/>
    <lineage>
        <taxon>Bacteria</taxon>
        <taxon>Pseudomonadati</taxon>
        <taxon>Spirochaetota</taxon>
        <taxon>Spirochaetia</taxon>
        <taxon>Leptospirales</taxon>
        <taxon>Leptospiraceae</taxon>
        <taxon>Turneriella</taxon>
    </lineage>
</organism>
<evidence type="ECO:0000313" key="1">
    <source>
        <dbReference type="EMBL" id="AFM11374.1"/>
    </source>
</evidence>
<accession>I4B267</accession>
<evidence type="ECO:0008006" key="3">
    <source>
        <dbReference type="Google" id="ProtNLM"/>
    </source>
</evidence>
<dbReference type="OrthoDB" id="122670at2"/>
<reference evidence="1 2" key="1">
    <citation type="submission" date="2012-06" db="EMBL/GenBank/DDBJ databases">
        <title>The complete chromosome of genome of Turneriella parva DSM 21527.</title>
        <authorList>
            <consortium name="US DOE Joint Genome Institute (JGI-PGF)"/>
            <person name="Lucas S."/>
            <person name="Han J."/>
            <person name="Lapidus A."/>
            <person name="Bruce D."/>
            <person name="Goodwin L."/>
            <person name="Pitluck S."/>
            <person name="Peters L."/>
            <person name="Kyrpides N."/>
            <person name="Mavromatis K."/>
            <person name="Ivanova N."/>
            <person name="Mikhailova N."/>
            <person name="Chertkov O."/>
            <person name="Detter J.C."/>
            <person name="Tapia R."/>
            <person name="Han C."/>
            <person name="Land M."/>
            <person name="Hauser L."/>
            <person name="Markowitz V."/>
            <person name="Cheng J.-F."/>
            <person name="Hugenholtz P."/>
            <person name="Woyke T."/>
            <person name="Wu D."/>
            <person name="Gronow S."/>
            <person name="Wellnitz S."/>
            <person name="Brambilla E."/>
            <person name="Klenk H.-P."/>
            <person name="Eisen J.A."/>
        </authorList>
    </citation>
    <scope>NUCLEOTIDE SEQUENCE [LARGE SCALE GENOMIC DNA]</scope>
    <source>
        <strain evidence="2">ATCC BAA-1111 / DSM 21527 / NCTC 11395 / H</strain>
    </source>
</reference>
<name>I4B267_TURPD</name>
<keyword evidence="2" id="KW-1185">Reference proteome</keyword>
<dbReference type="KEGG" id="tpx:Turpa_0723"/>
<dbReference type="InterPro" id="IPR025427">
    <property type="entry name" value="DUF4160"/>
</dbReference>
<dbReference type="Pfam" id="PF13711">
    <property type="entry name" value="DUF4160"/>
    <property type="match status" value="1"/>
</dbReference>
<evidence type="ECO:0000313" key="2">
    <source>
        <dbReference type="Proteomes" id="UP000006048"/>
    </source>
</evidence>
<sequence length="78" mass="9228">MPTVLRIRSFRFHFYSNEGIEPAHIHVDTPDGECKFWLNPVELARAGGLPPRVLREIQSLILENERFLLEKFHEYHGR</sequence>
<dbReference type="RefSeq" id="WP_014801892.1">
    <property type="nucleotide sequence ID" value="NC_018020.1"/>
</dbReference>
<dbReference type="STRING" id="869212.Turpa_0723"/>